<feature type="transmembrane region" description="Helical" evidence="1">
    <location>
        <begin position="146"/>
        <end position="165"/>
    </location>
</feature>
<evidence type="ECO:0000313" key="2">
    <source>
        <dbReference type="EMBL" id="QJQ32459.1"/>
    </source>
</evidence>
<dbReference type="RefSeq" id="WP_169945739.1">
    <property type="nucleotide sequence ID" value="NZ_CP053015.1"/>
</dbReference>
<dbReference type="Proteomes" id="UP000503018">
    <property type="component" value="Chromosome"/>
</dbReference>
<reference evidence="2 3" key="1">
    <citation type="submission" date="2020-01" db="EMBL/GenBank/DDBJ databases">
        <title>Sphingomonas sp. strain CSW-10.</title>
        <authorList>
            <person name="Chen W.-M."/>
        </authorList>
    </citation>
    <scope>NUCLEOTIDE SEQUENCE [LARGE SCALE GENOMIC DNA]</scope>
    <source>
        <strain evidence="2 3">CSW-10</strain>
    </source>
</reference>
<proteinExistence type="predicted"/>
<protein>
    <submittedName>
        <fullName evidence="2">Uncharacterized protein</fullName>
    </submittedName>
</protein>
<keyword evidence="3" id="KW-1185">Reference proteome</keyword>
<evidence type="ECO:0000313" key="3">
    <source>
        <dbReference type="Proteomes" id="UP000503018"/>
    </source>
</evidence>
<dbReference type="AlphaFoldDB" id="A0A6M4AWN5"/>
<dbReference type="EMBL" id="CP053015">
    <property type="protein sequence ID" value="QJQ32459.1"/>
    <property type="molecule type" value="Genomic_DNA"/>
</dbReference>
<keyword evidence="1" id="KW-0812">Transmembrane</keyword>
<organism evidence="2 3">
    <name type="scientific">Sphingomonas lacunae</name>
    <dbReference type="NCBI Taxonomy" id="2698828"/>
    <lineage>
        <taxon>Bacteria</taxon>
        <taxon>Pseudomonadati</taxon>
        <taxon>Pseudomonadota</taxon>
        <taxon>Alphaproteobacteria</taxon>
        <taxon>Sphingomonadales</taxon>
        <taxon>Sphingomonadaceae</taxon>
        <taxon>Sphingomonas</taxon>
    </lineage>
</organism>
<dbReference type="KEGG" id="slan:GV829_08370"/>
<keyword evidence="1" id="KW-0472">Membrane</keyword>
<accession>A0A6M4AWN5</accession>
<sequence>MMHGISMRSAWNQGVALLFGDRRTAAIYLGLALVIPFLLFSIHDGSNFRTFFALIADQGVFAASSETPWTILSLFLFSSIAYVGVAFAWWNAVLPASRDGVIGEVMYGLVAALISVIIAFAMYVTINLPFALMMAMVATAIESGSISPLPMLVIGLLNAMALLWFNARLCMAGPAMAATGGLNPFPALARSWRLTGQAQWRIFFYLLLFQLIGLGVMALFITAGVGLIVGTYDFGWQDRVITLGWMLVELALMALYLIVSGGLYRELANDTDVTAFE</sequence>
<feature type="transmembrane region" description="Helical" evidence="1">
    <location>
        <begin position="202"/>
        <end position="228"/>
    </location>
</feature>
<feature type="transmembrane region" description="Helical" evidence="1">
    <location>
        <begin position="105"/>
        <end position="126"/>
    </location>
</feature>
<evidence type="ECO:0000256" key="1">
    <source>
        <dbReference type="SAM" id="Phobius"/>
    </source>
</evidence>
<feature type="transmembrane region" description="Helical" evidence="1">
    <location>
        <begin position="25"/>
        <end position="42"/>
    </location>
</feature>
<feature type="transmembrane region" description="Helical" evidence="1">
    <location>
        <begin position="240"/>
        <end position="259"/>
    </location>
</feature>
<feature type="transmembrane region" description="Helical" evidence="1">
    <location>
        <begin position="69"/>
        <end position="93"/>
    </location>
</feature>
<keyword evidence="1" id="KW-1133">Transmembrane helix</keyword>
<name>A0A6M4AWN5_9SPHN</name>
<gene>
    <name evidence="2" type="ORF">GV829_08370</name>
</gene>